<accession>A0ABV7A9G4</accession>
<sequence>MWATIVERLPTMIELICTILAFAIPYTVYKVNRSLRESGDPAWKKAEQQK</sequence>
<gene>
    <name evidence="2" type="ORF">ACFODW_14220</name>
</gene>
<evidence type="ECO:0000256" key="1">
    <source>
        <dbReference type="SAM" id="Phobius"/>
    </source>
</evidence>
<evidence type="ECO:0000313" key="3">
    <source>
        <dbReference type="Proteomes" id="UP001595387"/>
    </source>
</evidence>
<keyword evidence="3" id="KW-1185">Reference proteome</keyword>
<proteinExistence type="predicted"/>
<organism evidence="2 3">
    <name type="scientific">Virgibacillus sediminis</name>
    <dbReference type="NCBI Taxonomy" id="202260"/>
    <lineage>
        <taxon>Bacteria</taxon>
        <taxon>Bacillati</taxon>
        <taxon>Bacillota</taxon>
        <taxon>Bacilli</taxon>
        <taxon>Bacillales</taxon>
        <taxon>Bacillaceae</taxon>
        <taxon>Virgibacillus</taxon>
    </lineage>
</organism>
<protein>
    <recommendedName>
        <fullName evidence="4">YvrJ family protein</fullName>
    </recommendedName>
</protein>
<keyword evidence="1" id="KW-0812">Transmembrane</keyword>
<name>A0ABV7A9G4_9BACI</name>
<feature type="transmembrane region" description="Helical" evidence="1">
    <location>
        <begin position="12"/>
        <end position="29"/>
    </location>
</feature>
<evidence type="ECO:0000313" key="2">
    <source>
        <dbReference type="EMBL" id="MFC2949473.1"/>
    </source>
</evidence>
<keyword evidence="1" id="KW-0472">Membrane</keyword>
<keyword evidence="1" id="KW-1133">Transmembrane helix</keyword>
<dbReference type="EMBL" id="JBHRRZ010000037">
    <property type="protein sequence ID" value="MFC2949473.1"/>
    <property type="molecule type" value="Genomic_DNA"/>
</dbReference>
<dbReference type="RefSeq" id="WP_390307446.1">
    <property type="nucleotide sequence ID" value="NZ_JBHRRZ010000037.1"/>
</dbReference>
<reference evidence="3" key="1">
    <citation type="journal article" date="2019" name="Int. J. Syst. Evol. Microbiol.">
        <title>The Global Catalogue of Microorganisms (GCM) 10K type strain sequencing project: providing services to taxonomists for standard genome sequencing and annotation.</title>
        <authorList>
            <consortium name="The Broad Institute Genomics Platform"/>
            <consortium name="The Broad Institute Genome Sequencing Center for Infectious Disease"/>
            <person name="Wu L."/>
            <person name="Ma J."/>
        </authorList>
    </citation>
    <scope>NUCLEOTIDE SEQUENCE [LARGE SCALE GENOMIC DNA]</scope>
    <source>
        <strain evidence="3">KCTC 13193</strain>
    </source>
</reference>
<evidence type="ECO:0008006" key="4">
    <source>
        <dbReference type="Google" id="ProtNLM"/>
    </source>
</evidence>
<comment type="caution">
    <text evidence="2">The sequence shown here is derived from an EMBL/GenBank/DDBJ whole genome shotgun (WGS) entry which is preliminary data.</text>
</comment>
<dbReference type="Proteomes" id="UP001595387">
    <property type="component" value="Unassembled WGS sequence"/>
</dbReference>